<feature type="compositionally biased region" description="Polar residues" evidence="1">
    <location>
        <begin position="165"/>
        <end position="193"/>
    </location>
</feature>
<evidence type="ECO:0000313" key="3">
    <source>
        <dbReference type="EMBL" id="KAL3427336.1"/>
    </source>
</evidence>
<dbReference type="EMBL" id="JBFCZG010000001">
    <property type="protein sequence ID" value="KAL3427336.1"/>
    <property type="molecule type" value="Genomic_DNA"/>
</dbReference>
<sequence>MRPASFLFPILGLAASTRAAACSKSVAISLDSSTDGGSSSLSAGISAFANDIAVDSIKMRAESKRQSGLDCTPAESCLSAGDLVFCFDESTYLIRIEDGSIANIITGDYTLSDGRTGNLYTGSTSPDSEDGAVSSTGDAQLTQTTTPTTTRTSLSPLTTASPTANSSPVSGSSATTTSGLIASPTPSQNYSQKSDWSVGVIVAAIGALFF</sequence>
<reference evidence="3 4" key="1">
    <citation type="submission" date="2024-06" db="EMBL/GenBank/DDBJ databases">
        <title>Complete genome of Phlyctema vagabunda strain 19-DSS-EL-015.</title>
        <authorList>
            <person name="Fiorenzani C."/>
        </authorList>
    </citation>
    <scope>NUCLEOTIDE SEQUENCE [LARGE SCALE GENOMIC DNA]</scope>
    <source>
        <strain evidence="3 4">19-DSS-EL-015</strain>
    </source>
</reference>
<comment type="caution">
    <text evidence="3">The sequence shown here is derived from an EMBL/GenBank/DDBJ whole genome shotgun (WGS) entry which is preliminary data.</text>
</comment>
<feature type="region of interest" description="Disordered" evidence="1">
    <location>
        <begin position="120"/>
        <end position="193"/>
    </location>
</feature>
<keyword evidence="4" id="KW-1185">Reference proteome</keyword>
<feature type="chain" id="PRO_5047247984" evidence="2">
    <location>
        <begin position="20"/>
        <end position="210"/>
    </location>
</feature>
<keyword evidence="2" id="KW-0732">Signal</keyword>
<proteinExistence type="predicted"/>
<feature type="signal peptide" evidence="2">
    <location>
        <begin position="1"/>
        <end position="19"/>
    </location>
</feature>
<evidence type="ECO:0000256" key="2">
    <source>
        <dbReference type="SAM" id="SignalP"/>
    </source>
</evidence>
<organism evidence="3 4">
    <name type="scientific">Phlyctema vagabunda</name>
    <dbReference type="NCBI Taxonomy" id="108571"/>
    <lineage>
        <taxon>Eukaryota</taxon>
        <taxon>Fungi</taxon>
        <taxon>Dikarya</taxon>
        <taxon>Ascomycota</taxon>
        <taxon>Pezizomycotina</taxon>
        <taxon>Leotiomycetes</taxon>
        <taxon>Helotiales</taxon>
        <taxon>Dermateaceae</taxon>
        <taxon>Phlyctema</taxon>
    </lineage>
</organism>
<gene>
    <name evidence="3" type="ORF">PVAG01_00845</name>
</gene>
<evidence type="ECO:0000256" key="1">
    <source>
        <dbReference type="SAM" id="MobiDB-lite"/>
    </source>
</evidence>
<dbReference type="Proteomes" id="UP001629113">
    <property type="component" value="Unassembled WGS sequence"/>
</dbReference>
<evidence type="ECO:0000313" key="4">
    <source>
        <dbReference type="Proteomes" id="UP001629113"/>
    </source>
</evidence>
<name>A0ABR4PVH7_9HELO</name>
<feature type="compositionally biased region" description="Low complexity" evidence="1">
    <location>
        <begin position="139"/>
        <end position="164"/>
    </location>
</feature>
<protein>
    <submittedName>
        <fullName evidence="3">Uncharacterized protein</fullName>
    </submittedName>
</protein>
<accession>A0ABR4PVH7</accession>